<keyword evidence="3" id="KW-1185">Reference proteome</keyword>
<dbReference type="AlphaFoldDB" id="A0A1H0EII1"/>
<evidence type="ECO:0000313" key="2">
    <source>
        <dbReference type="EMBL" id="SDN82274.1"/>
    </source>
</evidence>
<evidence type="ECO:0008006" key="4">
    <source>
        <dbReference type="Google" id="ProtNLM"/>
    </source>
</evidence>
<evidence type="ECO:0000256" key="1">
    <source>
        <dbReference type="SAM" id="SignalP"/>
    </source>
</evidence>
<keyword evidence="1" id="KW-0732">Signal</keyword>
<gene>
    <name evidence="2" type="ORF">SAMN05192576_2872</name>
</gene>
<dbReference type="Proteomes" id="UP000199004">
    <property type="component" value="Unassembled WGS sequence"/>
</dbReference>
<dbReference type="EMBL" id="FNIC01000004">
    <property type="protein sequence ID" value="SDN82274.1"/>
    <property type="molecule type" value="Genomic_DNA"/>
</dbReference>
<reference evidence="3" key="1">
    <citation type="submission" date="2016-10" db="EMBL/GenBank/DDBJ databases">
        <authorList>
            <person name="Varghese N."/>
            <person name="Submissions S."/>
        </authorList>
    </citation>
    <scope>NUCLEOTIDE SEQUENCE [LARGE SCALE GENOMIC DNA]</scope>
    <source>
        <strain evidence="3">CGMCC 1.11147</strain>
    </source>
</reference>
<evidence type="ECO:0000313" key="3">
    <source>
        <dbReference type="Proteomes" id="UP000199004"/>
    </source>
</evidence>
<protein>
    <recommendedName>
        <fullName evidence="4">Lipoprotein</fullName>
    </recommendedName>
</protein>
<accession>A0A1H0EII1</accession>
<organism evidence="2 3">
    <name type="scientific">Nocardioides szechwanensis</name>
    <dbReference type="NCBI Taxonomy" id="1005944"/>
    <lineage>
        <taxon>Bacteria</taxon>
        <taxon>Bacillati</taxon>
        <taxon>Actinomycetota</taxon>
        <taxon>Actinomycetes</taxon>
        <taxon>Propionibacteriales</taxon>
        <taxon>Nocardioidaceae</taxon>
        <taxon>Nocardioides</taxon>
    </lineage>
</organism>
<dbReference type="PROSITE" id="PS51257">
    <property type="entry name" value="PROKAR_LIPOPROTEIN"/>
    <property type="match status" value="1"/>
</dbReference>
<feature type="signal peptide" evidence="1">
    <location>
        <begin position="1"/>
        <end position="21"/>
    </location>
</feature>
<proteinExistence type="predicted"/>
<name>A0A1H0EII1_9ACTN</name>
<feature type="chain" id="PRO_5011438658" description="Lipoprotein" evidence="1">
    <location>
        <begin position="22"/>
        <end position="174"/>
    </location>
</feature>
<sequence length="174" mass="17559">MRTPVIAASSLALALSLAACSDEPDDTRAVDPGGTSTSSGPAFEVAASGGCGEAFFWAADADGSQVIQVYVEQRDRSAAQPTALELTLPDPEVTATLQTGTDLIGDQCNDILNGRVSGEQAIVEGSGTMTLGPPSIDGFNGVTGTLTMTGLVAADGTLLPDLTVTTDMIGFYAG</sequence>